<dbReference type="RefSeq" id="WP_014247039.1">
    <property type="nucleotide sequence ID" value="NC_016622.1"/>
</dbReference>
<name>G7Z983_AZOL4</name>
<dbReference type="PANTHER" id="PTHR37945">
    <property type="entry name" value="EXTRACELLULAR TUNGSTATE BINDING PROTEIN"/>
    <property type="match status" value="1"/>
</dbReference>
<evidence type="ECO:0000259" key="2">
    <source>
        <dbReference type="Pfam" id="PF12849"/>
    </source>
</evidence>
<feature type="signal peptide" evidence="1">
    <location>
        <begin position="1"/>
        <end position="30"/>
    </location>
</feature>
<gene>
    <name evidence="3" type="ordered locus">AZOLI_0626</name>
</gene>
<feature type="domain" description="PBP" evidence="2">
    <location>
        <begin position="26"/>
        <end position="260"/>
    </location>
</feature>
<keyword evidence="4" id="KW-1185">Reference proteome</keyword>
<dbReference type="SUPFAM" id="SSF53850">
    <property type="entry name" value="Periplasmic binding protein-like II"/>
    <property type="match status" value="1"/>
</dbReference>
<dbReference type="Pfam" id="PF12849">
    <property type="entry name" value="PBP_like_2"/>
    <property type="match status" value="1"/>
</dbReference>
<evidence type="ECO:0000256" key="1">
    <source>
        <dbReference type="SAM" id="SignalP"/>
    </source>
</evidence>
<dbReference type="AlphaFoldDB" id="G7Z983"/>
<proteinExistence type="predicted"/>
<sequence length="285" mass="30015">MLRRSFVLGVAAAAALTGLIQTAIPSAASAADRFITVASTTSTEDSGLFGSILPKFTAKTGIEVRVVAKGTGQAIDLAKRGDADVLFVHHKPSEEKFVAEGFSTLRKPVMYNDFVIVGPAADPAGIKGGKDVAAALSKIAAAKAPFVSRGDDSGTHKAELALWKTASLDPAKAEPKESWYRSIGQGMGPTLNTAAAMNGYTLTDRGTWLNFKNRGPLTVLVEGDKRLFNQYGAMLVNPAKFAHVKAADGQAFVDWLVSAEGQKAIADYTINGEQLFFPNANEPGA</sequence>
<dbReference type="InterPro" id="IPR006311">
    <property type="entry name" value="TAT_signal"/>
</dbReference>
<dbReference type="STRING" id="862719.AZOLI_0626"/>
<dbReference type="Gene3D" id="3.40.190.10">
    <property type="entry name" value="Periplasmic binding protein-like II"/>
    <property type="match status" value="2"/>
</dbReference>
<dbReference type="PROSITE" id="PS51318">
    <property type="entry name" value="TAT"/>
    <property type="match status" value="1"/>
</dbReference>
<keyword evidence="1" id="KW-0732">Signal</keyword>
<reference evidence="4" key="1">
    <citation type="journal article" date="2011" name="PLoS Genet.">
        <title>Azospirillum genomes reveal transition of bacteria from aquatic to terrestrial environments.</title>
        <authorList>
            <person name="Wisniewski-Dye F."/>
            <person name="Borziak K."/>
            <person name="Khalsa-Moyers G."/>
            <person name="Alexandre G."/>
            <person name="Sukharnikov L.O."/>
            <person name="Wuichet K."/>
            <person name="Hurst G.B."/>
            <person name="McDonald W.H."/>
            <person name="Robertson J.S."/>
            <person name="Barbe V."/>
            <person name="Calteau A."/>
            <person name="Rouy Z."/>
            <person name="Mangenot S."/>
            <person name="Prigent-Combaret C."/>
            <person name="Normand P."/>
            <person name="Boyer M."/>
            <person name="Siguier P."/>
            <person name="Dessaux Y."/>
            <person name="Elmerich C."/>
            <person name="Condemine G."/>
            <person name="Krishnen G."/>
            <person name="Kennedy I."/>
            <person name="Paterson A.H."/>
            <person name="Gonzalez V."/>
            <person name="Mavingui P."/>
            <person name="Zhulin I.B."/>
        </authorList>
    </citation>
    <scope>NUCLEOTIDE SEQUENCE [LARGE SCALE GENOMIC DNA]</scope>
    <source>
        <strain evidence="4">4B</strain>
    </source>
</reference>
<dbReference type="InterPro" id="IPR052738">
    <property type="entry name" value="ABC-Tungstate_binding"/>
</dbReference>
<dbReference type="OrthoDB" id="186379at2"/>
<accession>G7Z983</accession>
<protein>
    <recommendedName>
        <fullName evidence="2">PBP domain-containing protein</fullName>
    </recommendedName>
</protein>
<dbReference type="KEGG" id="ali:AZOLI_0626"/>
<dbReference type="EMBL" id="FQ311868">
    <property type="protein sequence ID" value="CBS85993.1"/>
    <property type="molecule type" value="Genomic_DNA"/>
</dbReference>
<dbReference type="PANTHER" id="PTHR37945:SF1">
    <property type="entry name" value="EXTRACELLULAR TUNGSTATE BINDING PROTEIN"/>
    <property type="match status" value="1"/>
</dbReference>
<dbReference type="HOGENOM" id="CLU_061511_0_0_5"/>
<feature type="chain" id="PRO_5003506801" description="PBP domain-containing protein" evidence="1">
    <location>
        <begin position="31"/>
        <end position="285"/>
    </location>
</feature>
<evidence type="ECO:0000313" key="4">
    <source>
        <dbReference type="Proteomes" id="UP000005667"/>
    </source>
</evidence>
<organism evidence="3 4">
    <name type="scientific">Azospirillum lipoferum (strain 4B)</name>
    <dbReference type="NCBI Taxonomy" id="862719"/>
    <lineage>
        <taxon>Bacteria</taxon>
        <taxon>Pseudomonadati</taxon>
        <taxon>Pseudomonadota</taxon>
        <taxon>Alphaproteobacteria</taxon>
        <taxon>Rhodospirillales</taxon>
        <taxon>Azospirillaceae</taxon>
        <taxon>Azospirillum</taxon>
    </lineage>
</organism>
<evidence type="ECO:0000313" key="3">
    <source>
        <dbReference type="EMBL" id="CBS85993.1"/>
    </source>
</evidence>
<dbReference type="InterPro" id="IPR024370">
    <property type="entry name" value="PBP_domain"/>
</dbReference>
<dbReference type="Proteomes" id="UP000005667">
    <property type="component" value="Chromosome"/>
</dbReference>